<sequence length="157" mass="17466">MRAERKKEDVADVWESHFLFLCRAIWGPSEAVASRPFSRSVIWGKPDSSRQNRKGRQQLLENAQRPDLNLRASQSVLPVEHSVTPCQLSDHTTPVQCCTSAGHHKSFGRCDSYPCIQSPGLLIGSRLEGSEKVKWQEMGSTCDPDHGHVSHTEGSVS</sequence>
<accession>A0A8J4TLY3</accession>
<organism evidence="2 3">
    <name type="scientific">Clarias magur</name>
    <name type="common">Asian catfish</name>
    <name type="synonym">Macropteronotus magur</name>
    <dbReference type="NCBI Taxonomy" id="1594786"/>
    <lineage>
        <taxon>Eukaryota</taxon>
        <taxon>Metazoa</taxon>
        <taxon>Chordata</taxon>
        <taxon>Craniata</taxon>
        <taxon>Vertebrata</taxon>
        <taxon>Euteleostomi</taxon>
        <taxon>Actinopterygii</taxon>
        <taxon>Neopterygii</taxon>
        <taxon>Teleostei</taxon>
        <taxon>Ostariophysi</taxon>
        <taxon>Siluriformes</taxon>
        <taxon>Clariidae</taxon>
        <taxon>Clarias</taxon>
    </lineage>
</organism>
<evidence type="ECO:0000313" key="2">
    <source>
        <dbReference type="EMBL" id="KAF5893179.1"/>
    </source>
</evidence>
<gene>
    <name evidence="2" type="primary">trpB</name>
    <name evidence="2" type="ORF">DAT39_017107</name>
</gene>
<dbReference type="AlphaFoldDB" id="A0A8J4TLY3"/>
<proteinExistence type="predicted"/>
<dbReference type="EMBL" id="QNUK01000447">
    <property type="protein sequence ID" value="KAF5893179.1"/>
    <property type="molecule type" value="Genomic_DNA"/>
</dbReference>
<evidence type="ECO:0000256" key="1">
    <source>
        <dbReference type="SAM" id="MobiDB-lite"/>
    </source>
</evidence>
<comment type="caution">
    <text evidence="2">The sequence shown here is derived from an EMBL/GenBank/DDBJ whole genome shotgun (WGS) entry which is preliminary data.</text>
</comment>
<evidence type="ECO:0000313" key="3">
    <source>
        <dbReference type="Proteomes" id="UP000727407"/>
    </source>
</evidence>
<name>A0A8J4TLY3_CLAMG</name>
<keyword evidence="3" id="KW-1185">Reference proteome</keyword>
<reference evidence="2" key="1">
    <citation type="submission" date="2020-07" db="EMBL/GenBank/DDBJ databases">
        <title>Clarias magur genome sequencing, assembly and annotation.</title>
        <authorList>
            <person name="Kushwaha B."/>
            <person name="Kumar R."/>
            <person name="Das P."/>
            <person name="Joshi C.G."/>
            <person name="Kumar D."/>
            <person name="Nagpure N.S."/>
            <person name="Pandey M."/>
            <person name="Agarwal S."/>
            <person name="Srivastava S."/>
            <person name="Singh M."/>
            <person name="Sahoo L."/>
            <person name="Jayasankar P."/>
            <person name="Meher P.K."/>
            <person name="Koringa P.G."/>
            <person name="Iquebal M.A."/>
            <person name="Das S.P."/>
            <person name="Bit A."/>
            <person name="Patnaik S."/>
            <person name="Patel N."/>
            <person name="Shah T.M."/>
            <person name="Hinsu A."/>
            <person name="Jena J.K."/>
        </authorList>
    </citation>
    <scope>NUCLEOTIDE SEQUENCE</scope>
    <source>
        <strain evidence="2">CIFAMagur01</strain>
        <tissue evidence="2">Testis</tissue>
    </source>
</reference>
<dbReference type="Proteomes" id="UP000727407">
    <property type="component" value="Unassembled WGS sequence"/>
</dbReference>
<feature type="region of interest" description="Disordered" evidence="1">
    <location>
        <begin position="138"/>
        <end position="157"/>
    </location>
</feature>
<protein>
    <submittedName>
        <fullName evidence="2">Tryptophan synthase beta chain</fullName>
    </submittedName>
</protein>